<evidence type="ECO:0000259" key="4">
    <source>
        <dbReference type="PROSITE" id="PS50887"/>
    </source>
</evidence>
<dbReference type="InterPro" id="IPR050469">
    <property type="entry name" value="Diguanylate_Cyclase"/>
</dbReference>
<dbReference type="SMART" id="SM00267">
    <property type="entry name" value="GGDEF"/>
    <property type="match status" value="1"/>
</dbReference>
<gene>
    <name evidence="5" type="ORF">HT578_21035</name>
</gene>
<dbReference type="NCBIfam" id="TIGR00254">
    <property type="entry name" value="GGDEF"/>
    <property type="match status" value="1"/>
</dbReference>
<keyword evidence="3" id="KW-1133">Transmembrane helix</keyword>
<protein>
    <recommendedName>
        <fullName evidence="1">diguanylate cyclase</fullName>
        <ecNumber evidence="1">2.7.7.65</ecNumber>
    </recommendedName>
</protein>
<dbReference type="RefSeq" id="WP_213501343.1">
    <property type="nucleotide sequence ID" value="NZ_CP054856.1"/>
</dbReference>
<evidence type="ECO:0000313" key="6">
    <source>
        <dbReference type="Proteomes" id="UP000677126"/>
    </source>
</evidence>
<dbReference type="SUPFAM" id="SSF55073">
    <property type="entry name" value="Nucleotide cyclase"/>
    <property type="match status" value="1"/>
</dbReference>
<dbReference type="Gene3D" id="3.30.70.270">
    <property type="match status" value="1"/>
</dbReference>
<keyword evidence="3" id="KW-0472">Membrane</keyword>
<evidence type="ECO:0000256" key="3">
    <source>
        <dbReference type="SAM" id="Phobius"/>
    </source>
</evidence>
<sequence>MADIPTIAVCSTAAAAILCIAMILAWFKDGRPRHSVWLFSPFAVAIPAGILLSYPDELGGAPALAFGWFLFTLMFGAAWQCARYAARRRPLPIPALIACLVSLVFSLTLGNDAHFPEWRMLPRTLLMAGFSLLSAREFQSLRDRHLPSAQTLAWIFYAFGAYHALRVPFTTVLPAPYGSLETQTWAIASFNFLLVLQGLCLAVFMTTLGRERIALHHFQLAMVDPLTGVGNRRALDRRLAQLAQEGSGSEGQVLALAVLDIDNFKSVNDRFGHGFGDVVIAGAANIACEFVHHRSVFRHGGEEFAVLIEAPSPDSAYARVERIRAAFAARAHRNADHAHLATLSAGVAIHTPGISPQQLLDEADRALYLAKALGRNRTVLADEAGMARLMEEALHAETSRAPAPPAAATDAQETQALAPSGPERRRA</sequence>
<feature type="transmembrane region" description="Helical" evidence="3">
    <location>
        <begin position="185"/>
        <end position="208"/>
    </location>
</feature>
<proteinExistence type="predicted"/>
<evidence type="ECO:0000256" key="2">
    <source>
        <dbReference type="SAM" id="MobiDB-lite"/>
    </source>
</evidence>
<dbReference type="EC" id="2.7.7.65" evidence="1"/>
<reference evidence="5 6" key="1">
    <citation type="journal article" date="2021" name="Int. J. Syst. Evol. Microbiol.">
        <title>Novosphingobium decolorationis sp. nov., an aniline blue-decolourizing bacterium isolated from East Pacific sediment.</title>
        <authorList>
            <person name="Chen X."/>
            <person name="Dong B."/>
            <person name="Chen T."/>
            <person name="Ren N."/>
            <person name="Wang J."/>
            <person name="Xu Y."/>
            <person name="Yang J."/>
            <person name="Zhu S."/>
            <person name="Chen J."/>
        </authorList>
    </citation>
    <scope>NUCLEOTIDE SEQUENCE [LARGE SCALE GENOMIC DNA]</scope>
    <source>
        <strain evidence="5 6">502str22</strain>
    </source>
</reference>
<organism evidence="5 6">
    <name type="scientific">Novosphingobium decolorationis</name>
    <dbReference type="NCBI Taxonomy" id="2698673"/>
    <lineage>
        <taxon>Bacteria</taxon>
        <taxon>Pseudomonadati</taxon>
        <taxon>Pseudomonadota</taxon>
        <taxon>Alphaproteobacteria</taxon>
        <taxon>Sphingomonadales</taxon>
        <taxon>Sphingomonadaceae</taxon>
        <taxon>Novosphingobium</taxon>
    </lineage>
</organism>
<keyword evidence="6" id="KW-1185">Reference proteome</keyword>
<feature type="region of interest" description="Disordered" evidence="2">
    <location>
        <begin position="395"/>
        <end position="427"/>
    </location>
</feature>
<dbReference type="InterPro" id="IPR029787">
    <property type="entry name" value="Nucleotide_cyclase"/>
</dbReference>
<evidence type="ECO:0000313" key="5">
    <source>
        <dbReference type="EMBL" id="QVM85861.1"/>
    </source>
</evidence>
<feature type="domain" description="GGDEF" evidence="4">
    <location>
        <begin position="252"/>
        <end position="383"/>
    </location>
</feature>
<dbReference type="PROSITE" id="PS50887">
    <property type="entry name" value="GGDEF"/>
    <property type="match status" value="1"/>
</dbReference>
<dbReference type="Pfam" id="PF00990">
    <property type="entry name" value="GGDEF"/>
    <property type="match status" value="1"/>
</dbReference>
<feature type="transmembrane region" description="Helical" evidence="3">
    <location>
        <begin position="6"/>
        <end position="27"/>
    </location>
</feature>
<dbReference type="Proteomes" id="UP000677126">
    <property type="component" value="Chromosome"/>
</dbReference>
<feature type="transmembrane region" description="Helical" evidence="3">
    <location>
        <begin position="36"/>
        <end position="54"/>
    </location>
</feature>
<dbReference type="PANTHER" id="PTHR45138">
    <property type="entry name" value="REGULATORY COMPONENTS OF SENSORY TRANSDUCTION SYSTEM"/>
    <property type="match status" value="1"/>
</dbReference>
<dbReference type="EMBL" id="CP054856">
    <property type="protein sequence ID" value="QVM85861.1"/>
    <property type="molecule type" value="Genomic_DNA"/>
</dbReference>
<keyword evidence="3" id="KW-0812">Transmembrane</keyword>
<accession>A0ABX8E9I2</accession>
<feature type="transmembrane region" description="Helical" evidence="3">
    <location>
        <begin position="145"/>
        <end position="165"/>
    </location>
</feature>
<dbReference type="PANTHER" id="PTHR45138:SF24">
    <property type="entry name" value="DIGUANYLATE CYCLASE DGCC-RELATED"/>
    <property type="match status" value="1"/>
</dbReference>
<dbReference type="InterPro" id="IPR000160">
    <property type="entry name" value="GGDEF_dom"/>
</dbReference>
<feature type="compositionally biased region" description="Low complexity" evidence="2">
    <location>
        <begin position="406"/>
        <end position="418"/>
    </location>
</feature>
<dbReference type="CDD" id="cd01949">
    <property type="entry name" value="GGDEF"/>
    <property type="match status" value="1"/>
</dbReference>
<name>A0ABX8E9I2_9SPHN</name>
<evidence type="ECO:0000256" key="1">
    <source>
        <dbReference type="ARBA" id="ARBA00012528"/>
    </source>
</evidence>
<feature type="transmembrane region" description="Helical" evidence="3">
    <location>
        <begin position="91"/>
        <end position="109"/>
    </location>
</feature>
<dbReference type="InterPro" id="IPR043128">
    <property type="entry name" value="Rev_trsase/Diguanyl_cyclase"/>
</dbReference>
<feature type="transmembrane region" description="Helical" evidence="3">
    <location>
        <begin position="60"/>
        <end position="79"/>
    </location>
</feature>